<dbReference type="EMBL" id="EF086751">
    <property type="protein sequence ID" value="ABK26007.1"/>
    <property type="molecule type" value="mRNA"/>
</dbReference>
<accession>A9NZE6</accession>
<dbReference type="SUPFAM" id="SSF56235">
    <property type="entry name" value="N-terminal nucleophile aminohydrolases (Ntn hydrolases)"/>
    <property type="match status" value="1"/>
</dbReference>
<organism evidence="2">
    <name type="scientific">Picea sitchensis</name>
    <name type="common">Sitka spruce</name>
    <name type="synonym">Pinus sitchensis</name>
    <dbReference type="NCBI Taxonomy" id="3332"/>
    <lineage>
        <taxon>Eukaryota</taxon>
        <taxon>Viridiplantae</taxon>
        <taxon>Streptophyta</taxon>
        <taxon>Embryophyta</taxon>
        <taxon>Tracheophyta</taxon>
        <taxon>Spermatophyta</taxon>
        <taxon>Pinopsida</taxon>
        <taxon>Pinidae</taxon>
        <taxon>Conifers I</taxon>
        <taxon>Pinales</taxon>
        <taxon>Pinaceae</taxon>
        <taxon>Picea</taxon>
    </lineage>
</organism>
<feature type="domain" description="DUF3700" evidence="1">
    <location>
        <begin position="2"/>
        <end position="230"/>
    </location>
</feature>
<dbReference type="PANTHER" id="PTHR45952">
    <property type="entry name" value="ALUMINUM INDUCED PROTEIN WITH YGL AND LRDR MOTIFS"/>
    <property type="match status" value="1"/>
</dbReference>
<dbReference type="Pfam" id="PF12481">
    <property type="entry name" value="DUF3700"/>
    <property type="match status" value="1"/>
</dbReference>
<dbReference type="PANTHER" id="PTHR45952:SF4">
    <property type="entry name" value="ALUMINUM INDUCED PROTEIN WITH YGL AND LRDR MOTIFS"/>
    <property type="match status" value="1"/>
</dbReference>
<dbReference type="SMART" id="SM01172">
    <property type="entry name" value="DUF3700"/>
    <property type="match status" value="1"/>
</dbReference>
<proteinExistence type="evidence at transcript level"/>
<protein>
    <recommendedName>
        <fullName evidence="1">DUF3700 domain-containing protein</fullName>
    </recommendedName>
</protein>
<reference evidence="2" key="1">
    <citation type="journal article" date="2008" name="BMC Genomics">
        <title>A conifer genomics resource of 200,000 spruce (Picea spp.) ESTs and 6,464 high-quality, sequence-finished full-length cDNAs for Sitka spruce (Picea sitchensis).</title>
        <authorList>
            <person name="Ralph S.G."/>
            <person name="Chun H.J."/>
            <person name="Kolosova N."/>
            <person name="Cooper D."/>
            <person name="Oddy C."/>
            <person name="Ritland C.E."/>
            <person name="Kirkpatrick R."/>
            <person name="Moore R."/>
            <person name="Barber S."/>
            <person name="Holt R.A."/>
            <person name="Jones S.J."/>
            <person name="Marra M.A."/>
            <person name="Douglas C.J."/>
            <person name="Ritland K."/>
            <person name="Bohlmann J."/>
        </authorList>
    </citation>
    <scope>NUCLEOTIDE SEQUENCE</scope>
    <source>
        <tissue evidence="2">Green portion of the leader tissue</tissue>
    </source>
</reference>
<evidence type="ECO:0000259" key="1">
    <source>
        <dbReference type="SMART" id="SM01172"/>
    </source>
</evidence>
<sequence length="251" mass="27252">MLAAFNKSVVDAPQELVSLPVGADGGSDMRKTEKQLADIFVSTQPQTTSFTLGPHGFMAYTHHKEGLLMPRSFGVVDDVFCVFVGALRNLPLLRQDYGLTKNANEVMVTIEAFKALRDRGPFPADQVLNHFEGSFAFVLFDSSSKTLMVASDIEGKCSLFWGCTSDGSLAFSDDDQVLKNGCGTSFAPFPAGCYFSSMKGLQSYEHPFNKMKAVPRVDSTGQMCGSTFVVDSAKKGNIPHVSSEANWSQDI</sequence>
<name>A9NZE6_PICSI</name>
<dbReference type="AlphaFoldDB" id="A9NZE6"/>
<dbReference type="InterPro" id="IPR029055">
    <property type="entry name" value="Ntn_hydrolases_N"/>
</dbReference>
<dbReference type="Gene3D" id="3.60.20.10">
    <property type="entry name" value="Glutamine Phosphoribosylpyrophosphate, subunit 1, domain 1"/>
    <property type="match status" value="1"/>
</dbReference>
<dbReference type="InterPro" id="IPR024286">
    <property type="entry name" value="DUF3700"/>
</dbReference>
<dbReference type="InterPro" id="IPR044828">
    <property type="entry name" value="TSJT1-like"/>
</dbReference>
<evidence type="ECO:0000313" key="2">
    <source>
        <dbReference type="EMBL" id="ABK26007.1"/>
    </source>
</evidence>